<dbReference type="EMBL" id="JAUUTY010000006">
    <property type="protein sequence ID" value="KAK1619549.1"/>
    <property type="molecule type" value="Genomic_DNA"/>
</dbReference>
<dbReference type="Gene3D" id="4.10.60.10">
    <property type="entry name" value="Zinc finger, CCHC-type"/>
    <property type="match status" value="1"/>
</dbReference>
<keyword evidence="1" id="KW-0479">Metal-binding</keyword>
<dbReference type="GO" id="GO:0008270">
    <property type="term" value="F:zinc ion binding"/>
    <property type="evidence" value="ECO:0007669"/>
    <property type="project" value="UniProtKB-KW"/>
</dbReference>
<comment type="caution">
    <text evidence="3">The sequence shown here is derived from an EMBL/GenBank/DDBJ whole genome shotgun (WGS) entry which is preliminary data.</text>
</comment>
<protein>
    <recommendedName>
        <fullName evidence="2">CCHC-type domain-containing protein</fullName>
    </recommendedName>
</protein>
<organism evidence="3 4">
    <name type="scientific">Lolium multiflorum</name>
    <name type="common">Italian ryegrass</name>
    <name type="synonym">Lolium perenne subsp. multiflorum</name>
    <dbReference type="NCBI Taxonomy" id="4521"/>
    <lineage>
        <taxon>Eukaryota</taxon>
        <taxon>Viridiplantae</taxon>
        <taxon>Streptophyta</taxon>
        <taxon>Embryophyta</taxon>
        <taxon>Tracheophyta</taxon>
        <taxon>Spermatophyta</taxon>
        <taxon>Magnoliopsida</taxon>
        <taxon>Liliopsida</taxon>
        <taxon>Poales</taxon>
        <taxon>Poaceae</taxon>
        <taxon>BOP clade</taxon>
        <taxon>Pooideae</taxon>
        <taxon>Poodae</taxon>
        <taxon>Poeae</taxon>
        <taxon>Poeae Chloroplast Group 2 (Poeae type)</taxon>
        <taxon>Loliodinae</taxon>
        <taxon>Loliinae</taxon>
        <taxon>Lolium</taxon>
    </lineage>
</organism>
<dbReference type="InterPro" id="IPR001878">
    <property type="entry name" value="Znf_CCHC"/>
</dbReference>
<evidence type="ECO:0000259" key="2">
    <source>
        <dbReference type="PROSITE" id="PS50158"/>
    </source>
</evidence>
<evidence type="ECO:0000313" key="3">
    <source>
        <dbReference type="EMBL" id="KAK1619549.1"/>
    </source>
</evidence>
<reference evidence="3" key="1">
    <citation type="submission" date="2023-07" db="EMBL/GenBank/DDBJ databases">
        <title>A chromosome-level genome assembly of Lolium multiflorum.</title>
        <authorList>
            <person name="Chen Y."/>
            <person name="Copetti D."/>
            <person name="Kolliker R."/>
            <person name="Studer B."/>
        </authorList>
    </citation>
    <scope>NUCLEOTIDE SEQUENCE</scope>
    <source>
        <strain evidence="3">02402/16</strain>
        <tissue evidence="3">Leaf</tissue>
    </source>
</reference>
<keyword evidence="4" id="KW-1185">Reference proteome</keyword>
<accession>A0AAD8VUA9</accession>
<gene>
    <name evidence="3" type="ORF">QYE76_025066</name>
</gene>
<keyword evidence="1" id="KW-0862">Zinc</keyword>
<sequence>MNYSLLIMGDSSGDEDGGGVDGDAFRGTSPSLWRAGTETSVPGSWLRDGGGWKVSRTVAYSFRVFATESLSHCHDCGQTKDTNLALNLQILTKQADLNADDLVSYVVVNDIMAKAGEKLMAMNRVDGSSHNLALKARADQEIEEAREIEEDEMTSTSDMQTDVAFFVKKYVKTFPISSKEKKRTCYNCDEDSHFTNECPYEKRVDKPKFVKGVKPRLKPNPINERYKNNKGRAFVGAEYISDERGRR</sequence>
<keyword evidence="1" id="KW-0863">Zinc-finger</keyword>
<evidence type="ECO:0000256" key="1">
    <source>
        <dbReference type="PROSITE-ProRule" id="PRU00047"/>
    </source>
</evidence>
<evidence type="ECO:0000313" key="4">
    <source>
        <dbReference type="Proteomes" id="UP001231189"/>
    </source>
</evidence>
<name>A0AAD8VUA9_LOLMU</name>
<dbReference type="SUPFAM" id="SSF57756">
    <property type="entry name" value="Retrovirus zinc finger-like domains"/>
    <property type="match status" value="1"/>
</dbReference>
<dbReference type="GO" id="GO:0003676">
    <property type="term" value="F:nucleic acid binding"/>
    <property type="evidence" value="ECO:0007669"/>
    <property type="project" value="InterPro"/>
</dbReference>
<feature type="domain" description="CCHC-type" evidence="2">
    <location>
        <begin position="185"/>
        <end position="199"/>
    </location>
</feature>
<dbReference type="PROSITE" id="PS50158">
    <property type="entry name" value="ZF_CCHC"/>
    <property type="match status" value="1"/>
</dbReference>
<dbReference type="AlphaFoldDB" id="A0AAD8VUA9"/>
<dbReference type="Proteomes" id="UP001231189">
    <property type="component" value="Unassembled WGS sequence"/>
</dbReference>
<proteinExistence type="predicted"/>
<dbReference type="InterPro" id="IPR036875">
    <property type="entry name" value="Znf_CCHC_sf"/>
</dbReference>